<evidence type="ECO:0000313" key="3">
    <source>
        <dbReference type="EMBL" id="MZP43618.1"/>
    </source>
</evidence>
<gene>
    <name evidence="3" type="ORF">GTO89_11250</name>
</gene>
<dbReference type="SUPFAM" id="SSF55826">
    <property type="entry name" value="YbaK/ProRS associated domain"/>
    <property type="match status" value="1"/>
</dbReference>
<dbReference type="InterPro" id="IPR036754">
    <property type="entry name" value="YbaK/aa-tRNA-synt-asso_dom_sf"/>
</dbReference>
<evidence type="ECO:0000259" key="2">
    <source>
        <dbReference type="Pfam" id="PF04073"/>
    </source>
</evidence>
<dbReference type="GO" id="GO:0002161">
    <property type="term" value="F:aminoacyl-tRNA deacylase activity"/>
    <property type="evidence" value="ECO:0007669"/>
    <property type="project" value="InterPro"/>
</dbReference>
<dbReference type="Proteomes" id="UP000471031">
    <property type="component" value="Unassembled WGS sequence"/>
</dbReference>
<dbReference type="OrthoDB" id="9798760at2"/>
<dbReference type="InterPro" id="IPR007214">
    <property type="entry name" value="YbaK/aa-tRNA-synth-assoc-dom"/>
</dbReference>
<dbReference type="Gene3D" id="3.90.960.10">
    <property type="entry name" value="YbaK/aminoacyl-tRNA synthetase-associated domain"/>
    <property type="match status" value="1"/>
</dbReference>
<reference evidence="3 4" key="1">
    <citation type="submission" date="2020-01" db="EMBL/GenBank/DDBJ databases">
        <title>Whole genome sequence of Heliobacterium gestii DSM 11169.</title>
        <authorList>
            <person name="Kyndt J.A."/>
            <person name="Meyer T.E."/>
        </authorList>
    </citation>
    <scope>NUCLEOTIDE SEQUENCE [LARGE SCALE GENOMIC DNA]</scope>
    <source>
        <strain evidence="3 4">DSM 11169</strain>
    </source>
</reference>
<name>A0A845LBR9_HELGE</name>
<dbReference type="AlphaFoldDB" id="A0A845LBR9"/>
<dbReference type="CDD" id="cd04333">
    <property type="entry name" value="ProX_deacylase"/>
    <property type="match status" value="1"/>
</dbReference>
<accession>A0A845LBR9</accession>
<organism evidence="3 4">
    <name type="scientific">Heliomicrobium gestii</name>
    <name type="common">Heliobacterium gestii</name>
    <dbReference type="NCBI Taxonomy" id="2699"/>
    <lineage>
        <taxon>Bacteria</taxon>
        <taxon>Bacillati</taxon>
        <taxon>Bacillota</taxon>
        <taxon>Clostridia</taxon>
        <taxon>Eubacteriales</taxon>
        <taxon>Heliobacteriaceae</taxon>
        <taxon>Heliomicrobium</taxon>
    </lineage>
</organism>
<evidence type="ECO:0000256" key="1">
    <source>
        <dbReference type="SAM" id="MobiDB-lite"/>
    </source>
</evidence>
<dbReference type="PANTHER" id="PTHR30411:SF1">
    <property type="entry name" value="CYTOPLASMIC PROTEIN"/>
    <property type="match status" value="1"/>
</dbReference>
<comment type="caution">
    <text evidence="3">The sequence shown here is derived from an EMBL/GenBank/DDBJ whole genome shotgun (WGS) entry which is preliminary data.</text>
</comment>
<feature type="region of interest" description="Disordered" evidence="1">
    <location>
        <begin position="1"/>
        <end position="23"/>
    </location>
</feature>
<evidence type="ECO:0000313" key="4">
    <source>
        <dbReference type="Proteomes" id="UP000471031"/>
    </source>
</evidence>
<dbReference type="Pfam" id="PF04073">
    <property type="entry name" value="tRNA_edit"/>
    <property type="match status" value="1"/>
</dbReference>
<sequence length="184" mass="19672">MSILDPASCSPEPQSLEPVTAQHPEGHADALERVCRYLDPFQLGLKPMLFEVSTSSAQLAAEAVGVDVGAIAKTICFQVKDEPVLVVTSGDVRVDLKKLKALAGGRPKFVDPDKAFALTGYRAGGVCPFALPSPMRIYIDESLRRFPVVYIAAGTANSALPITVEQLVVTTGGEVADLAEYRER</sequence>
<protein>
    <submittedName>
        <fullName evidence="3">YbaK/EbsC family protein</fullName>
    </submittedName>
</protein>
<dbReference type="EMBL" id="WXEX01000009">
    <property type="protein sequence ID" value="MZP43618.1"/>
    <property type="molecule type" value="Genomic_DNA"/>
</dbReference>
<dbReference type="PANTHER" id="PTHR30411">
    <property type="entry name" value="CYTOPLASMIC PROTEIN"/>
    <property type="match status" value="1"/>
</dbReference>
<proteinExistence type="predicted"/>
<dbReference type="RefSeq" id="WP_161262192.1">
    <property type="nucleotide sequence ID" value="NZ_JAFBDC010000009.1"/>
</dbReference>
<feature type="domain" description="YbaK/aminoacyl-tRNA synthetase-associated" evidence="2">
    <location>
        <begin position="54"/>
        <end position="167"/>
    </location>
</feature>
<keyword evidence="4" id="KW-1185">Reference proteome</keyword>